<evidence type="ECO:0000313" key="2">
    <source>
        <dbReference type="EMBL" id="MDB8004458.1"/>
    </source>
</evidence>
<comment type="caution">
    <text evidence="2">The sequence shown here is derived from an EMBL/GenBank/DDBJ whole genome shotgun (WGS) entry which is preliminary data.</text>
</comment>
<sequence>MKKIVKVTVAIFMLIALTVNAYAASTITKDGYCGKVDSTIYATSQYSRTFKTRTTTLKAIDIDNINTGIALAETSSGITLEDWLIKGYSTREVIAESHLSYSSPINAVTVYGSHSAYHNNVCEFYQFTNRQFNW</sequence>
<protein>
    <submittedName>
        <fullName evidence="2">Uncharacterized protein</fullName>
    </submittedName>
</protein>
<feature type="chain" id="PRO_5043823621" evidence="1">
    <location>
        <begin position="24"/>
        <end position="134"/>
    </location>
</feature>
<evidence type="ECO:0000256" key="1">
    <source>
        <dbReference type="SAM" id="SignalP"/>
    </source>
</evidence>
<reference evidence="2" key="1">
    <citation type="submission" date="2023-01" db="EMBL/GenBank/DDBJ databases">
        <title>Human gut microbiome strain richness.</title>
        <authorList>
            <person name="Chen-Liaw A."/>
        </authorList>
    </citation>
    <scope>NUCLEOTIDE SEQUENCE</scope>
    <source>
        <strain evidence="2">1001283st1_G1_1001283B150217_161031</strain>
    </source>
</reference>
<gene>
    <name evidence="2" type="ORF">PNE09_10335</name>
</gene>
<evidence type="ECO:0000313" key="3">
    <source>
        <dbReference type="Proteomes" id="UP001210809"/>
    </source>
</evidence>
<proteinExistence type="predicted"/>
<organism evidence="2 3">
    <name type="scientific">[Eubacterium] siraeum</name>
    <dbReference type="NCBI Taxonomy" id="39492"/>
    <lineage>
        <taxon>Bacteria</taxon>
        <taxon>Bacillati</taxon>
        <taxon>Bacillota</taxon>
        <taxon>Clostridia</taxon>
        <taxon>Eubacteriales</taxon>
        <taxon>Oscillospiraceae</taxon>
        <taxon>Oscillospiraceae incertae sedis</taxon>
    </lineage>
</organism>
<name>A0AAW6D6E0_9FIRM</name>
<keyword evidence="1" id="KW-0732">Signal</keyword>
<dbReference type="Proteomes" id="UP001210809">
    <property type="component" value="Unassembled WGS sequence"/>
</dbReference>
<dbReference type="AlphaFoldDB" id="A0AAW6D6E0"/>
<dbReference type="EMBL" id="JAQLXW010000015">
    <property type="protein sequence ID" value="MDB8004458.1"/>
    <property type="molecule type" value="Genomic_DNA"/>
</dbReference>
<accession>A0AAW6D6E0</accession>
<feature type="signal peptide" evidence="1">
    <location>
        <begin position="1"/>
        <end position="23"/>
    </location>
</feature>